<feature type="region of interest" description="Disordered" evidence="11">
    <location>
        <begin position="1"/>
        <end position="29"/>
    </location>
</feature>
<dbReference type="InterPro" id="IPR003374">
    <property type="entry name" value="ApbE-like_sf"/>
</dbReference>
<gene>
    <name evidence="12" type="ORF">V8P97_00325</name>
</gene>
<evidence type="ECO:0000256" key="11">
    <source>
        <dbReference type="SAM" id="MobiDB-lite"/>
    </source>
</evidence>
<keyword evidence="8" id="KW-0460">Magnesium</keyword>
<dbReference type="GO" id="GO:0016740">
    <property type="term" value="F:transferase activity"/>
    <property type="evidence" value="ECO:0007669"/>
    <property type="project" value="UniProtKB-KW"/>
</dbReference>
<evidence type="ECO:0000256" key="3">
    <source>
        <dbReference type="ARBA" id="ARBA00016337"/>
    </source>
</evidence>
<proteinExistence type="predicted"/>
<evidence type="ECO:0000256" key="1">
    <source>
        <dbReference type="ARBA" id="ARBA00001946"/>
    </source>
</evidence>
<sequence>METTDGGGRRDRACAGGLPKDARDEDDSAGGLLWDAGDEAGRLRFVCSFPEALGTGIVINTAREVDSALLTRMRELIDGYEAALSRFRDDSVLASMAESGQGGTFDFPDYCSGLFDLYDLLYQVTDGGVDPAVGADLERLGYGRDLTLVMQEGARDHLGRIHGRATWGRDVVHEGCRLTTAGPVHLDFGGAGKGFLVDLLADLLEGAGHAIRTSAAMADEVGGYVIDAGGDMRIRSPRPIAIGMEDPDDLTRAVGEVEVASGSFCASAPSRRRWGEADLKEGRPGLTALHHILNAVDGLPVQRVEATWVLVGGDQVSPADGAGLSNRPTALADGLCTALFLCDPGALADVFDFSCALLGPDRRALMSQGFPGEFFTA</sequence>
<evidence type="ECO:0000256" key="6">
    <source>
        <dbReference type="ARBA" id="ARBA00022723"/>
    </source>
</evidence>
<protein>
    <recommendedName>
        <fullName evidence="3">FAD:protein FMN transferase</fullName>
        <ecNumber evidence="2">2.7.1.180</ecNumber>
    </recommendedName>
    <alternativeName>
        <fullName evidence="9">Flavin transferase</fullName>
    </alternativeName>
</protein>
<dbReference type="SUPFAM" id="SSF143631">
    <property type="entry name" value="ApbE-like"/>
    <property type="match status" value="1"/>
</dbReference>
<comment type="catalytic activity">
    <reaction evidence="10">
        <text>L-threonyl-[protein] + FAD = FMN-L-threonyl-[protein] + AMP + H(+)</text>
        <dbReference type="Rhea" id="RHEA:36847"/>
        <dbReference type="Rhea" id="RHEA-COMP:11060"/>
        <dbReference type="Rhea" id="RHEA-COMP:11061"/>
        <dbReference type="ChEBI" id="CHEBI:15378"/>
        <dbReference type="ChEBI" id="CHEBI:30013"/>
        <dbReference type="ChEBI" id="CHEBI:57692"/>
        <dbReference type="ChEBI" id="CHEBI:74257"/>
        <dbReference type="ChEBI" id="CHEBI:456215"/>
        <dbReference type="EC" id="2.7.1.180"/>
    </reaction>
</comment>
<keyword evidence="5 12" id="KW-0808">Transferase</keyword>
<evidence type="ECO:0000256" key="5">
    <source>
        <dbReference type="ARBA" id="ARBA00022679"/>
    </source>
</evidence>
<dbReference type="PANTHER" id="PTHR30040">
    <property type="entry name" value="THIAMINE BIOSYNTHESIS LIPOPROTEIN APBE"/>
    <property type="match status" value="1"/>
</dbReference>
<comment type="caution">
    <text evidence="12">The sequence shown here is derived from an EMBL/GenBank/DDBJ whole genome shotgun (WGS) entry which is preliminary data.</text>
</comment>
<accession>A0ABU8ZM94</accession>
<evidence type="ECO:0000256" key="2">
    <source>
        <dbReference type="ARBA" id="ARBA00011955"/>
    </source>
</evidence>
<keyword evidence="7" id="KW-0274">FAD</keyword>
<dbReference type="EC" id="2.7.1.180" evidence="2"/>
<dbReference type="EMBL" id="JBANBB010000001">
    <property type="protein sequence ID" value="MEK0305928.1"/>
    <property type="molecule type" value="Genomic_DNA"/>
</dbReference>
<evidence type="ECO:0000256" key="7">
    <source>
        <dbReference type="ARBA" id="ARBA00022827"/>
    </source>
</evidence>
<keyword evidence="6" id="KW-0479">Metal-binding</keyword>
<dbReference type="RefSeq" id="WP_340468481.1">
    <property type="nucleotide sequence ID" value="NZ_JBANBB010000001.1"/>
</dbReference>
<evidence type="ECO:0000256" key="9">
    <source>
        <dbReference type="ARBA" id="ARBA00031306"/>
    </source>
</evidence>
<evidence type="ECO:0000256" key="8">
    <source>
        <dbReference type="ARBA" id="ARBA00022842"/>
    </source>
</evidence>
<name>A0ABU8ZM94_9BIFI</name>
<keyword evidence="13" id="KW-1185">Reference proteome</keyword>
<organism evidence="12 13">
    <name type="scientific">Bifidobacterium favimelis</name>
    <dbReference type="NCBI Taxonomy" id="3122979"/>
    <lineage>
        <taxon>Bacteria</taxon>
        <taxon>Bacillati</taxon>
        <taxon>Actinomycetota</taxon>
        <taxon>Actinomycetes</taxon>
        <taxon>Bifidobacteriales</taxon>
        <taxon>Bifidobacteriaceae</taxon>
        <taxon>Bifidobacterium</taxon>
    </lineage>
</organism>
<dbReference type="PANTHER" id="PTHR30040:SF2">
    <property type="entry name" value="FAD:PROTEIN FMN TRANSFERASE"/>
    <property type="match status" value="1"/>
</dbReference>
<evidence type="ECO:0000313" key="13">
    <source>
        <dbReference type="Proteomes" id="UP001373159"/>
    </source>
</evidence>
<dbReference type="InterPro" id="IPR024932">
    <property type="entry name" value="ApbE"/>
</dbReference>
<dbReference type="Gene3D" id="3.10.520.10">
    <property type="entry name" value="ApbE-like domains"/>
    <property type="match status" value="1"/>
</dbReference>
<reference evidence="12 13" key="1">
    <citation type="submission" date="2024-02" db="EMBL/GenBank/DDBJ databases">
        <title>Bifidobacterium honeyensis sp. nov., isolated from the comb honey.</title>
        <authorList>
            <person name="Liu W."/>
            <person name="Li Y."/>
        </authorList>
    </citation>
    <scope>NUCLEOTIDE SEQUENCE [LARGE SCALE GENOMIC DNA]</scope>
    <source>
        <strain evidence="12 13">IMAU50988</strain>
    </source>
</reference>
<evidence type="ECO:0000256" key="4">
    <source>
        <dbReference type="ARBA" id="ARBA00022630"/>
    </source>
</evidence>
<dbReference type="Pfam" id="PF02424">
    <property type="entry name" value="ApbE"/>
    <property type="match status" value="1"/>
</dbReference>
<dbReference type="Proteomes" id="UP001373159">
    <property type="component" value="Unassembled WGS sequence"/>
</dbReference>
<keyword evidence="4" id="KW-0285">Flavoprotein</keyword>
<comment type="cofactor">
    <cofactor evidence="1">
        <name>Mg(2+)</name>
        <dbReference type="ChEBI" id="CHEBI:18420"/>
    </cofactor>
</comment>
<evidence type="ECO:0000256" key="10">
    <source>
        <dbReference type="ARBA" id="ARBA00048540"/>
    </source>
</evidence>
<evidence type="ECO:0000313" key="12">
    <source>
        <dbReference type="EMBL" id="MEK0305928.1"/>
    </source>
</evidence>